<dbReference type="GO" id="GO:0004674">
    <property type="term" value="F:protein serine/threonine kinase activity"/>
    <property type="evidence" value="ECO:0007669"/>
    <property type="project" value="UniProtKB-KW"/>
</dbReference>
<gene>
    <name evidence="15" type="ORF">ERUC_LOCUS12557</name>
</gene>
<dbReference type="SMART" id="SM00220">
    <property type="entry name" value="S_TKc"/>
    <property type="match status" value="1"/>
</dbReference>
<evidence type="ECO:0000256" key="5">
    <source>
        <dbReference type="ARBA" id="ARBA00022729"/>
    </source>
</evidence>
<proteinExistence type="predicted"/>
<dbReference type="EMBL" id="CAKOAT010118932">
    <property type="protein sequence ID" value="CAH8332207.1"/>
    <property type="molecule type" value="Genomic_DNA"/>
</dbReference>
<dbReference type="InterPro" id="IPR008271">
    <property type="entry name" value="Ser/Thr_kinase_AS"/>
</dbReference>
<keyword evidence="10" id="KW-0472">Membrane</keyword>
<dbReference type="PROSITE" id="PS50011">
    <property type="entry name" value="PROTEIN_KINASE_DOM"/>
    <property type="match status" value="1"/>
</dbReference>
<keyword evidence="7" id="KW-0418">Kinase</keyword>
<dbReference type="GO" id="GO:0016020">
    <property type="term" value="C:membrane"/>
    <property type="evidence" value="ECO:0007669"/>
    <property type="project" value="UniProtKB-SubCell"/>
</dbReference>
<protein>
    <recommendedName>
        <fullName evidence="14">Protein kinase domain-containing protein</fullName>
    </recommendedName>
</protein>
<dbReference type="Gene3D" id="3.30.200.20">
    <property type="entry name" value="Phosphorylase Kinase, domain 1"/>
    <property type="match status" value="1"/>
</dbReference>
<evidence type="ECO:0000256" key="1">
    <source>
        <dbReference type="ARBA" id="ARBA00004479"/>
    </source>
</evidence>
<keyword evidence="2" id="KW-0723">Serine/threonine-protein kinase</keyword>
<keyword evidence="3" id="KW-0808">Transferase</keyword>
<dbReference type="Proteomes" id="UP001642260">
    <property type="component" value="Unassembled WGS sequence"/>
</dbReference>
<evidence type="ECO:0000256" key="6">
    <source>
        <dbReference type="ARBA" id="ARBA00022741"/>
    </source>
</evidence>
<comment type="catalytic activity">
    <reaction evidence="12">
        <text>L-threonyl-[protein] + ATP = O-phospho-L-threonyl-[protein] + ADP + H(+)</text>
        <dbReference type="Rhea" id="RHEA:46608"/>
        <dbReference type="Rhea" id="RHEA-COMP:11060"/>
        <dbReference type="Rhea" id="RHEA-COMP:11605"/>
        <dbReference type="ChEBI" id="CHEBI:15378"/>
        <dbReference type="ChEBI" id="CHEBI:30013"/>
        <dbReference type="ChEBI" id="CHEBI:30616"/>
        <dbReference type="ChEBI" id="CHEBI:61977"/>
        <dbReference type="ChEBI" id="CHEBI:456216"/>
    </reaction>
</comment>
<dbReference type="PROSITE" id="PS00108">
    <property type="entry name" value="PROTEIN_KINASE_ST"/>
    <property type="match status" value="1"/>
</dbReference>
<keyword evidence="6" id="KW-0547">Nucleotide-binding</keyword>
<feature type="domain" description="Protein kinase" evidence="14">
    <location>
        <begin position="33"/>
        <end position="307"/>
    </location>
</feature>
<comment type="caution">
    <text evidence="15">The sequence shown here is derived from an EMBL/GenBank/DDBJ whole genome shotgun (WGS) entry which is preliminary data.</text>
</comment>
<dbReference type="FunFam" id="3.30.200.20:FF:000043">
    <property type="entry name" value="Wall-associated receptor kinase 2"/>
    <property type="match status" value="1"/>
</dbReference>
<dbReference type="Gene3D" id="1.10.510.10">
    <property type="entry name" value="Transferase(Phosphotransferase) domain 1"/>
    <property type="match status" value="1"/>
</dbReference>
<evidence type="ECO:0000256" key="4">
    <source>
        <dbReference type="ARBA" id="ARBA00022692"/>
    </source>
</evidence>
<evidence type="ECO:0000256" key="3">
    <source>
        <dbReference type="ARBA" id="ARBA00022679"/>
    </source>
</evidence>
<comment type="catalytic activity">
    <reaction evidence="11">
        <text>L-seryl-[protein] + ATP = O-phospho-L-seryl-[protein] + ADP + H(+)</text>
        <dbReference type="Rhea" id="RHEA:17989"/>
        <dbReference type="Rhea" id="RHEA-COMP:9863"/>
        <dbReference type="Rhea" id="RHEA-COMP:11604"/>
        <dbReference type="ChEBI" id="CHEBI:15378"/>
        <dbReference type="ChEBI" id="CHEBI:29999"/>
        <dbReference type="ChEBI" id="CHEBI:30616"/>
        <dbReference type="ChEBI" id="CHEBI:83421"/>
        <dbReference type="ChEBI" id="CHEBI:456216"/>
    </reaction>
</comment>
<keyword evidence="5" id="KW-0732">Signal</keyword>
<feature type="compositionally biased region" description="Basic and acidic residues" evidence="13">
    <location>
        <begin position="311"/>
        <end position="324"/>
    </location>
</feature>
<evidence type="ECO:0000259" key="14">
    <source>
        <dbReference type="PROSITE" id="PS50011"/>
    </source>
</evidence>
<keyword evidence="8" id="KW-0067">ATP-binding</keyword>
<name>A0ABC8JMW2_ERUVS</name>
<comment type="subcellular location">
    <subcellularLocation>
        <location evidence="1">Membrane</location>
        <topology evidence="1">Single-pass type I membrane protein</topology>
    </subcellularLocation>
</comment>
<evidence type="ECO:0000256" key="11">
    <source>
        <dbReference type="ARBA" id="ARBA00047558"/>
    </source>
</evidence>
<sequence>MLLQQQLSSREGAIENNTMLFTSKELEKATEGFSLERVLGRGGQGTVFKGMLTDGRIVAVKKSTVLDEDRVGEFINELIILSQLNHRNVVRVLGCCLETKVPLLVYEFISNGNLFQRLHHQQESDDGLIKWEMRVGIAKDIARGLSYLHSLASPPVFHKDIKSANIMIDEEFRAKLADFGTSRVNIAGGEHSHMTTTVVSGTPGYIDPQYQQSGRFCEKSDAYSYGVVLAELITGRPSIQGDTTLASFFLEAMKENRLFDILDPRIRNDCDLEQVMVLANIATSCLNLEGEKRPTMIVISLELEQTFPSHPDTKTTGNDKEEASTSRAPLSIDVAI</sequence>
<evidence type="ECO:0000256" key="12">
    <source>
        <dbReference type="ARBA" id="ARBA00047951"/>
    </source>
</evidence>
<feature type="region of interest" description="Disordered" evidence="13">
    <location>
        <begin position="308"/>
        <end position="336"/>
    </location>
</feature>
<dbReference type="FunFam" id="1.10.510.10:FF:000084">
    <property type="entry name" value="Wall-associated receptor kinase 2"/>
    <property type="match status" value="1"/>
</dbReference>
<evidence type="ECO:0000313" key="16">
    <source>
        <dbReference type="Proteomes" id="UP001642260"/>
    </source>
</evidence>
<evidence type="ECO:0000256" key="2">
    <source>
        <dbReference type="ARBA" id="ARBA00022527"/>
    </source>
</evidence>
<dbReference type="PANTHER" id="PTHR27005:SF426">
    <property type="entry name" value="PROTEIN KINASE DOMAIN-CONTAINING PROTEIN"/>
    <property type="match status" value="1"/>
</dbReference>
<dbReference type="AlphaFoldDB" id="A0ABC8JMW2"/>
<evidence type="ECO:0000256" key="7">
    <source>
        <dbReference type="ARBA" id="ARBA00022777"/>
    </source>
</evidence>
<keyword evidence="9" id="KW-1133">Transmembrane helix</keyword>
<keyword evidence="16" id="KW-1185">Reference proteome</keyword>
<evidence type="ECO:0000256" key="13">
    <source>
        <dbReference type="SAM" id="MobiDB-lite"/>
    </source>
</evidence>
<dbReference type="SUPFAM" id="SSF56112">
    <property type="entry name" value="Protein kinase-like (PK-like)"/>
    <property type="match status" value="1"/>
</dbReference>
<organism evidence="15 16">
    <name type="scientific">Eruca vesicaria subsp. sativa</name>
    <name type="common">Garden rocket</name>
    <name type="synonym">Eruca sativa</name>
    <dbReference type="NCBI Taxonomy" id="29727"/>
    <lineage>
        <taxon>Eukaryota</taxon>
        <taxon>Viridiplantae</taxon>
        <taxon>Streptophyta</taxon>
        <taxon>Embryophyta</taxon>
        <taxon>Tracheophyta</taxon>
        <taxon>Spermatophyta</taxon>
        <taxon>Magnoliopsida</taxon>
        <taxon>eudicotyledons</taxon>
        <taxon>Gunneridae</taxon>
        <taxon>Pentapetalae</taxon>
        <taxon>rosids</taxon>
        <taxon>malvids</taxon>
        <taxon>Brassicales</taxon>
        <taxon>Brassicaceae</taxon>
        <taxon>Brassiceae</taxon>
        <taxon>Eruca</taxon>
    </lineage>
</organism>
<dbReference type="InterPro" id="IPR011009">
    <property type="entry name" value="Kinase-like_dom_sf"/>
</dbReference>
<reference evidence="15 16" key="1">
    <citation type="submission" date="2022-03" db="EMBL/GenBank/DDBJ databases">
        <authorList>
            <person name="Macdonald S."/>
            <person name="Ahmed S."/>
            <person name="Newling K."/>
        </authorList>
    </citation>
    <scope>NUCLEOTIDE SEQUENCE [LARGE SCALE GENOMIC DNA]</scope>
</reference>
<dbReference type="Pfam" id="PF00069">
    <property type="entry name" value="Pkinase"/>
    <property type="match status" value="1"/>
</dbReference>
<evidence type="ECO:0000313" key="15">
    <source>
        <dbReference type="EMBL" id="CAH8332207.1"/>
    </source>
</evidence>
<evidence type="ECO:0000256" key="9">
    <source>
        <dbReference type="ARBA" id="ARBA00022989"/>
    </source>
</evidence>
<dbReference type="GO" id="GO:0005524">
    <property type="term" value="F:ATP binding"/>
    <property type="evidence" value="ECO:0007669"/>
    <property type="project" value="UniProtKB-KW"/>
</dbReference>
<evidence type="ECO:0000256" key="10">
    <source>
        <dbReference type="ARBA" id="ARBA00023136"/>
    </source>
</evidence>
<accession>A0ABC8JMW2</accession>
<dbReference type="PANTHER" id="PTHR27005">
    <property type="entry name" value="WALL-ASSOCIATED RECEPTOR KINASE-LIKE 21"/>
    <property type="match status" value="1"/>
</dbReference>
<keyword evidence="4" id="KW-0812">Transmembrane</keyword>
<evidence type="ECO:0000256" key="8">
    <source>
        <dbReference type="ARBA" id="ARBA00022840"/>
    </source>
</evidence>
<dbReference type="InterPro" id="IPR045274">
    <property type="entry name" value="WAK-like"/>
</dbReference>
<dbReference type="InterPro" id="IPR000719">
    <property type="entry name" value="Prot_kinase_dom"/>
</dbReference>